<feature type="domain" description="S1 motif" evidence="5">
    <location>
        <begin position="59"/>
        <end position="126"/>
    </location>
</feature>
<feature type="domain" description="S1 motif" evidence="5">
    <location>
        <begin position="335"/>
        <end position="402"/>
    </location>
</feature>
<evidence type="ECO:0000256" key="3">
    <source>
        <dbReference type="ARBA" id="ARBA00023274"/>
    </source>
</evidence>
<keyword evidence="3" id="KW-0687">Ribonucleoprotein</keyword>
<dbReference type="Proteomes" id="UP000178222">
    <property type="component" value="Unassembled WGS sequence"/>
</dbReference>
<dbReference type="GO" id="GO:0003735">
    <property type="term" value="F:structural constituent of ribosome"/>
    <property type="evidence" value="ECO:0007669"/>
    <property type="project" value="TreeGrafter"/>
</dbReference>
<dbReference type="CDD" id="cd04465">
    <property type="entry name" value="S1_RPS1_repeat_ec2_hs2"/>
    <property type="match status" value="1"/>
</dbReference>
<dbReference type="PANTHER" id="PTHR10724:SF7">
    <property type="entry name" value="SMALL RIBOSOMAL SUBUNIT PROTEIN BS1C"/>
    <property type="match status" value="1"/>
</dbReference>
<dbReference type="SMART" id="SM00316">
    <property type="entry name" value="S1"/>
    <property type="match status" value="4"/>
</dbReference>
<dbReference type="Gene3D" id="2.40.50.140">
    <property type="entry name" value="Nucleic acid-binding proteins"/>
    <property type="match status" value="4"/>
</dbReference>
<dbReference type="InterPro" id="IPR012340">
    <property type="entry name" value="NA-bd_OB-fold"/>
</dbReference>
<dbReference type="Pfam" id="PF00575">
    <property type="entry name" value="S1"/>
    <property type="match status" value="4"/>
</dbReference>
<dbReference type="InterPro" id="IPR035104">
    <property type="entry name" value="Ribosomal_protein_S1-like"/>
</dbReference>
<dbReference type="GO" id="GO:0006412">
    <property type="term" value="P:translation"/>
    <property type="evidence" value="ECO:0007669"/>
    <property type="project" value="TreeGrafter"/>
</dbReference>
<dbReference type="PRINTS" id="PR00681">
    <property type="entry name" value="RIBOSOMALS1"/>
</dbReference>
<evidence type="ECO:0000313" key="6">
    <source>
        <dbReference type="EMBL" id="OHA76287.1"/>
    </source>
</evidence>
<evidence type="ECO:0000256" key="4">
    <source>
        <dbReference type="SAM" id="MobiDB-lite"/>
    </source>
</evidence>
<organism evidence="6 7">
    <name type="scientific">Candidatus Wildermuthbacteria bacterium RIFCSPLOWO2_02_FULL_47_9c</name>
    <dbReference type="NCBI Taxonomy" id="1802466"/>
    <lineage>
        <taxon>Bacteria</taxon>
        <taxon>Candidatus Wildermuthiibacteriota</taxon>
    </lineage>
</organism>
<dbReference type="SUPFAM" id="SSF50249">
    <property type="entry name" value="Nucleic acid-binding proteins"/>
    <property type="match status" value="4"/>
</dbReference>
<feature type="domain" description="S1 motif" evidence="5">
    <location>
        <begin position="144"/>
        <end position="222"/>
    </location>
</feature>
<feature type="domain" description="S1 motif" evidence="5">
    <location>
        <begin position="239"/>
        <end position="318"/>
    </location>
</feature>
<dbReference type="PANTHER" id="PTHR10724">
    <property type="entry name" value="30S RIBOSOMAL PROTEIN S1"/>
    <property type="match status" value="1"/>
</dbReference>
<feature type="compositionally biased region" description="Low complexity" evidence="4">
    <location>
        <begin position="412"/>
        <end position="427"/>
    </location>
</feature>
<reference evidence="6 7" key="1">
    <citation type="journal article" date="2016" name="Nat. Commun.">
        <title>Thousands of microbial genomes shed light on interconnected biogeochemical processes in an aquifer system.</title>
        <authorList>
            <person name="Anantharaman K."/>
            <person name="Brown C.T."/>
            <person name="Hug L.A."/>
            <person name="Sharon I."/>
            <person name="Castelle C.J."/>
            <person name="Probst A.J."/>
            <person name="Thomas B.C."/>
            <person name="Singh A."/>
            <person name="Wilkins M.J."/>
            <person name="Karaoz U."/>
            <person name="Brodie E.L."/>
            <person name="Williams K.H."/>
            <person name="Hubbard S.S."/>
            <person name="Banfield J.F."/>
        </authorList>
    </citation>
    <scope>NUCLEOTIDE SEQUENCE [LARGE SCALE GENOMIC DNA]</scope>
</reference>
<accession>A0A1G2RU09</accession>
<proteinExistence type="inferred from homology"/>
<evidence type="ECO:0000256" key="1">
    <source>
        <dbReference type="ARBA" id="ARBA00006767"/>
    </source>
</evidence>
<dbReference type="PROSITE" id="PS50126">
    <property type="entry name" value="S1"/>
    <property type="match status" value="4"/>
</dbReference>
<protein>
    <submittedName>
        <fullName evidence="6">30S ribosomal protein S1</fullName>
    </submittedName>
</protein>
<dbReference type="GO" id="GO:0003729">
    <property type="term" value="F:mRNA binding"/>
    <property type="evidence" value="ECO:0007669"/>
    <property type="project" value="TreeGrafter"/>
</dbReference>
<dbReference type="GO" id="GO:1990904">
    <property type="term" value="C:ribonucleoprotein complex"/>
    <property type="evidence" value="ECO:0007669"/>
    <property type="project" value="UniProtKB-KW"/>
</dbReference>
<gene>
    <name evidence="6" type="ORF">A3J30_00985</name>
</gene>
<dbReference type="GO" id="GO:0005840">
    <property type="term" value="C:ribosome"/>
    <property type="evidence" value="ECO:0007669"/>
    <property type="project" value="UniProtKB-KW"/>
</dbReference>
<sequence length="427" mass="47674">MDVGRPARLPAQARRRRGLQKNSIFYKLGGMLQTTDPPRQLAGNGEKSKFELIKPFRVGDLVEGRVLGIGRSAVYLDLGPQGTGIIYGREFLEERAALRNVKPGTTIVAKIVDLENEDGYIELSLKEAGKELTWDRLKEMKEKEEVFPVKIIGANKGGLLADLHGTQAFLPVSQLAQEHYPRVEDGDPSKILRALQAFVGQELELQVFDLNPQDGKVILSERSGERTRLKEQLARFAVGDVVEGEITGVVDFGAFIKFPADLPAQTGGPDEERVEGLIHISEIDWQIIEDPAQILKVGDRVKAKIVDLSRGRASLSLKALKEDPWKEIERRHAKLDIVQGKVTKLNPFGAFVEIEEKIQGLCHISEFGTKTKMEEMLKPGETYMFQILDLNPAEHRMSLRLVTENQADAAAEPKSQQQKQEQTETPE</sequence>
<feature type="region of interest" description="Disordered" evidence="4">
    <location>
        <begin position="405"/>
        <end position="427"/>
    </location>
</feature>
<dbReference type="AlphaFoldDB" id="A0A1G2RU09"/>
<evidence type="ECO:0000256" key="2">
    <source>
        <dbReference type="ARBA" id="ARBA00022980"/>
    </source>
</evidence>
<dbReference type="InterPro" id="IPR003029">
    <property type="entry name" value="S1_domain"/>
</dbReference>
<comment type="caution">
    <text evidence="6">The sequence shown here is derived from an EMBL/GenBank/DDBJ whole genome shotgun (WGS) entry which is preliminary data.</text>
</comment>
<evidence type="ECO:0000313" key="7">
    <source>
        <dbReference type="Proteomes" id="UP000178222"/>
    </source>
</evidence>
<keyword evidence="2 6" id="KW-0689">Ribosomal protein</keyword>
<evidence type="ECO:0000259" key="5">
    <source>
        <dbReference type="PROSITE" id="PS50126"/>
    </source>
</evidence>
<dbReference type="InterPro" id="IPR050437">
    <property type="entry name" value="Ribos_protein_bS1-like"/>
</dbReference>
<comment type="similarity">
    <text evidence="1">Belongs to the bacterial ribosomal protein bS1 family.</text>
</comment>
<name>A0A1G2RU09_9BACT</name>
<dbReference type="EMBL" id="MHUL01000036">
    <property type="protein sequence ID" value="OHA76287.1"/>
    <property type="molecule type" value="Genomic_DNA"/>
</dbReference>